<organism evidence="10 11">
    <name type="scientific">Hypsibius exemplaris</name>
    <name type="common">Freshwater tardigrade</name>
    <dbReference type="NCBI Taxonomy" id="2072580"/>
    <lineage>
        <taxon>Eukaryota</taxon>
        <taxon>Metazoa</taxon>
        <taxon>Ecdysozoa</taxon>
        <taxon>Tardigrada</taxon>
        <taxon>Eutardigrada</taxon>
        <taxon>Parachela</taxon>
        <taxon>Hypsibioidea</taxon>
        <taxon>Hypsibiidae</taxon>
        <taxon>Hypsibius</taxon>
    </lineage>
</organism>
<reference evidence="11" key="1">
    <citation type="submission" date="2017-01" db="EMBL/GenBank/DDBJ databases">
        <title>Comparative genomics of anhydrobiosis in the tardigrade Hypsibius dujardini.</title>
        <authorList>
            <person name="Yoshida Y."/>
            <person name="Koutsovoulos G."/>
            <person name="Laetsch D."/>
            <person name="Stevens L."/>
            <person name="Kumar S."/>
            <person name="Horikawa D."/>
            <person name="Ishino K."/>
            <person name="Komine S."/>
            <person name="Tomita M."/>
            <person name="Blaxter M."/>
            <person name="Arakawa K."/>
        </authorList>
    </citation>
    <scope>NUCLEOTIDE SEQUENCE [LARGE SCALE GENOMIC DNA]</scope>
    <source>
        <strain evidence="11">Z151</strain>
    </source>
</reference>
<protein>
    <recommendedName>
        <fullName evidence="3">DNA polymerase alpha subunit B</fullName>
    </recommendedName>
</protein>
<evidence type="ECO:0000256" key="2">
    <source>
        <dbReference type="ARBA" id="ARBA00007299"/>
    </source>
</evidence>
<name>A0A9X6RMF6_HYPEX</name>
<dbReference type="Pfam" id="PF08418">
    <property type="entry name" value="Pol_alpha_B_N"/>
    <property type="match status" value="1"/>
</dbReference>
<dbReference type="Proteomes" id="UP000192578">
    <property type="component" value="Unassembled WGS sequence"/>
</dbReference>
<evidence type="ECO:0000256" key="1">
    <source>
        <dbReference type="ARBA" id="ARBA00004123"/>
    </source>
</evidence>
<dbReference type="Pfam" id="PF22062">
    <property type="entry name" value="OB_DPOA2"/>
    <property type="match status" value="1"/>
</dbReference>
<dbReference type="Pfam" id="PF04042">
    <property type="entry name" value="DNA_pol_E_B"/>
    <property type="match status" value="1"/>
</dbReference>
<evidence type="ECO:0000256" key="6">
    <source>
        <dbReference type="SAM" id="MobiDB-lite"/>
    </source>
</evidence>
<feature type="region of interest" description="Disordered" evidence="6">
    <location>
        <begin position="139"/>
        <end position="234"/>
    </location>
</feature>
<evidence type="ECO:0000313" key="10">
    <source>
        <dbReference type="EMBL" id="OWA52581.1"/>
    </source>
</evidence>
<sequence length="683" mass="74575">MKTISGGGFLSVIRSPRQAICQSIRSVYRGAAGDAANWSRDTWEGQRDCILSKCSRMVKVTEISDDDLREEFLGMNMKIDSETVLDAMKVLCIKLGLDPEALLEEWLALMVKDIAKSKTQERIITEEQVKAFQLAFESRKKAEETPQHSTPLSKTPAGRTQYRTPSSAPRSSTKPALNAGTPSTFGGRQQQEGGPSLWSGRIDFDDGIGAGGGNQQQHLRSSGKKPERSSVPFSARQNRLEVTATLGKLPEGLTWTQLPTASRQLKVCPKDPSSCLSQPYPAMFVKFQEVALALNNNIDDLGAEMTIAHSLPDYSAPTSIGDATATLGRLLPDLDGTLNPRNLWLQSSSTFHNGVKGPLDVELTPKFSLFPGQVIACAGHGNARAFAVNDIFQGVPPPAVKINLSQTDTLHIVVACGPFNIMGEPHDAPPEPLQELVRYVKESKPDLVILLGPFIDPKLTQDEAFLAQDYVEHYFRLMMELVIDEFVGKLRSHVVLVPSAGQLVGTPIYPIPPYTLDDCVRNPGLYNGPDYDGRIIFVPEPALLNVNGLVVGLTSTDIISHLCQKEVAKGMQGDERLPRMAGHLLQQQSFYPLYPTEVAADIAALNVYAKIRVRPHILITPSDMKGFVKILHGTVCINPERMAKGFSGGSFARIFIPPGKEDADPAAVTSLEGKCSLFEILRI</sequence>
<dbReference type="PANTHER" id="PTHR23061:SF12">
    <property type="entry name" value="DNA POLYMERASE ALPHA SUBUNIT B"/>
    <property type="match status" value="1"/>
</dbReference>
<dbReference type="Gene3D" id="1.10.8.530">
    <property type="entry name" value="DNA polymerase alpha-primase, subunit B, N-terminal domain"/>
    <property type="match status" value="1"/>
</dbReference>
<evidence type="ECO:0000256" key="3">
    <source>
        <dbReference type="ARBA" id="ARBA00018596"/>
    </source>
</evidence>
<dbReference type="InterPro" id="IPR043034">
    <property type="entry name" value="DNA_pol_alpha_B_N_sf"/>
</dbReference>
<evidence type="ECO:0000256" key="5">
    <source>
        <dbReference type="ARBA" id="ARBA00023242"/>
    </source>
</evidence>
<comment type="caution">
    <text evidence="10">The sequence shown here is derived from an EMBL/GenBank/DDBJ whole genome shotgun (WGS) entry which is preliminary data.</text>
</comment>
<keyword evidence="11" id="KW-1185">Reference proteome</keyword>
<evidence type="ECO:0000259" key="7">
    <source>
        <dbReference type="Pfam" id="PF04042"/>
    </source>
</evidence>
<evidence type="ECO:0000256" key="4">
    <source>
        <dbReference type="ARBA" id="ARBA00022705"/>
    </source>
</evidence>
<dbReference type="InterPro" id="IPR016722">
    <property type="entry name" value="DNA_pol_alpha_bsu"/>
</dbReference>
<dbReference type="OrthoDB" id="336885at2759"/>
<evidence type="ECO:0000313" key="11">
    <source>
        <dbReference type="Proteomes" id="UP000192578"/>
    </source>
</evidence>
<feature type="compositionally biased region" description="Polar residues" evidence="6">
    <location>
        <begin position="161"/>
        <end position="193"/>
    </location>
</feature>
<keyword evidence="5" id="KW-0539">Nucleus</keyword>
<dbReference type="EMBL" id="MTYJ01000275">
    <property type="protein sequence ID" value="OWA52581.1"/>
    <property type="molecule type" value="Genomic_DNA"/>
</dbReference>
<feature type="domain" description="DNA polymerase alpha subunit B OB" evidence="9">
    <location>
        <begin position="294"/>
        <end position="393"/>
    </location>
</feature>
<dbReference type="PANTHER" id="PTHR23061">
    <property type="entry name" value="DNA POLYMERASE 2 ALPHA 70 KDA SUBUNIT"/>
    <property type="match status" value="1"/>
</dbReference>
<comment type="subcellular location">
    <subcellularLocation>
        <location evidence="1">Nucleus</location>
    </subcellularLocation>
</comment>
<proteinExistence type="inferred from homology"/>
<dbReference type="AlphaFoldDB" id="A0A9X6RMF6"/>
<accession>A0A9X6RMF6</accession>
<dbReference type="InterPro" id="IPR007185">
    <property type="entry name" value="DNA_pol_a/d/e_bsu"/>
</dbReference>
<evidence type="ECO:0000259" key="8">
    <source>
        <dbReference type="Pfam" id="PF08418"/>
    </source>
</evidence>
<dbReference type="GO" id="GO:0006270">
    <property type="term" value="P:DNA replication initiation"/>
    <property type="evidence" value="ECO:0007669"/>
    <property type="project" value="TreeGrafter"/>
</dbReference>
<feature type="domain" description="DNA polymerase alpha subunit B N-terminal" evidence="8">
    <location>
        <begin position="67"/>
        <end position="112"/>
    </location>
</feature>
<keyword evidence="4" id="KW-0235">DNA replication</keyword>
<evidence type="ECO:0000259" key="9">
    <source>
        <dbReference type="Pfam" id="PF22062"/>
    </source>
</evidence>
<gene>
    <name evidence="10" type="ORF">BV898_17032</name>
</gene>
<feature type="domain" description="DNA polymerase alpha/delta/epsilon subunit B" evidence="7">
    <location>
        <begin position="412"/>
        <end position="629"/>
    </location>
</feature>
<dbReference type="Gene3D" id="3.60.21.60">
    <property type="match status" value="2"/>
</dbReference>
<dbReference type="InterPro" id="IPR054300">
    <property type="entry name" value="OB_DPOA2"/>
</dbReference>
<dbReference type="GO" id="GO:0005658">
    <property type="term" value="C:alpha DNA polymerase:primase complex"/>
    <property type="evidence" value="ECO:0007669"/>
    <property type="project" value="TreeGrafter"/>
</dbReference>
<dbReference type="InterPro" id="IPR013627">
    <property type="entry name" value="Pol_alpha_B_N"/>
</dbReference>
<dbReference type="GO" id="GO:0003677">
    <property type="term" value="F:DNA binding"/>
    <property type="evidence" value="ECO:0007669"/>
    <property type="project" value="InterPro"/>
</dbReference>
<comment type="similarity">
    <text evidence="2">Belongs to the DNA polymerase alpha subunit B family.</text>
</comment>